<name>A0A2U1ZY02_9MICO</name>
<dbReference type="EMBL" id="PYHR01000002">
    <property type="protein sequence ID" value="PWD51866.1"/>
    <property type="molecule type" value="Genomic_DNA"/>
</dbReference>
<evidence type="ECO:0000256" key="1">
    <source>
        <dbReference type="SAM" id="MobiDB-lite"/>
    </source>
</evidence>
<feature type="region of interest" description="Disordered" evidence="1">
    <location>
        <begin position="276"/>
        <end position="296"/>
    </location>
</feature>
<reference evidence="2 3" key="1">
    <citation type="submission" date="2018-03" db="EMBL/GenBank/DDBJ databases">
        <title>Genome assembly of novel Miniimonas species PCH200.</title>
        <authorList>
            <person name="Thakur V."/>
            <person name="Kumar V."/>
            <person name="Singh D."/>
        </authorList>
    </citation>
    <scope>NUCLEOTIDE SEQUENCE [LARGE SCALE GENOMIC DNA]</scope>
    <source>
        <strain evidence="2 3">PCH200</strain>
    </source>
</reference>
<accession>A0A2U1ZY02</accession>
<comment type="caution">
    <text evidence="2">The sequence shown here is derived from an EMBL/GenBank/DDBJ whole genome shotgun (WGS) entry which is preliminary data.</text>
</comment>
<dbReference type="RefSeq" id="WP_109230247.1">
    <property type="nucleotide sequence ID" value="NZ_PYHR01000002.1"/>
</dbReference>
<gene>
    <name evidence="2" type="ORF">C8046_15645</name>
</gene>
<dbReference type="AlphaFoldDB" id="A0A2U1ZY02"/>
<dbReference type="OrthoDB" id="5142746at2"/>
<protein>
    <submittedName>
        <fullName evidence="2">3-octaprenyl-4-hydroxybenzoate carboxy-lyase</fullName>
    </submittedName>
</protein>
<evidence type="ECO:0000313" key="2">
    <source>
        <dbReference type="EMBL" id="PWD51866.1"/>
    </source>
</evidence>
<organism evidence="2 3">
    <name type="scientific">Serinibacter arcticus</name>
    <dbReference type="NCBI Taxonomy" id="1655435"/>
    <lineage>
        <taxon>Bacteria</taxon>
        <taxon>Bacillati</taxon>
        <taxon>Actinomycetota</taxon>
        <taxon>Actinomycetes</taxon>
        <taxon>Micrococcales</taxon>
        <taxon>Beutenbergiaceae</taxon>
        <taxon>Serinibacter</taxon>
    </lineage>
</organism>
<dbReference type="Proteomes" id="UP000245166">
    <property type="component" value="Unassembled WGS sequence"/>
</dbReference>
<keyword evidence="3" id="KW-1185">Reference proteome</keyword>
<sequence>MSDDIPLIDVPQDFPNHVFDALGAPPLPFDERIGGSVMVVEKRPEGGPITLMTAGVARLPVGDGLPVELAVEVVDGQQGAAFVALQIVCGDIAQHRRRPPFGNPWRNGTAFLGGTEISAIVATGSRWGAAFDEVRDSSGTLLGHVRTLRLLTDAEAAVVAETGWDALVGRAGSLDALLDVTRAGVVPGAPPGAPSAPGTAAADANDPADPAAPAVVVTRMHDTHPPRWLTLSRGMFQSVTGGESPEYMDDADNHQIVSTASYVARFPWTEAFTREAREGQTARFGDTSGSYELEED</sequence>
<evidence type="ECO:0000313" key="3">
    <source>
        <dbReference type="Proteomes" id="UP000245166"/>
    </source>
</evidence>
<feature type="region of interest" description="Disordered" evidence="1">
    <location>
        <begin position="188"/>
        <end position="209"/>
    </location>
</feature>
<feature type="compositionally biased region" description="Low complexity" evidence="1">
    <location>
        <begin position="195"/>
        <end position="209"/>
    </location>
</feature>
<proteinExistence type="predicted"/>